<evidence type="ECO:0000313" key="3">
    <source>
        <dbReference type="Proteomes" id="UP000678499"/>
    </source>
</evidence>
<proteinExistence type="predicted"/>
<organism evidence="2">
    <name type="scientific">Notodromas monacha</name>
    <dbReference type="NCBI Taxonomy" id="399045"/>
    <lineage>
        <taxon>Eukaryota</taxon>
        <taxon>Metazoa</taxon>
        <taxon>Ecdysozoa</taxon>
        <taxon>Arthropoda</taxon>
        <taxon>Crustacea</taxon>
        <taxon>Oligostraca</taxon>
        <taxon>Ostracoda</taxon>
        <taxon>Podocopa</taxon>
        <taxon>Podocopida</taxon>
        <taxon>Cypridocopina</taxon>
        <taxon>Cypridoidea</taxon>
        <taxon>Cyprididae</taxon>
        <taxon>Notodromas</taxon>
    </lineage>
</organism>
<dbReference type="EMBL" id="OA888807">
    <property type="protein sequence ID" value="CAD7284039.1"/>
    <property type="molecule type" value="Genomic_DNA"/>
</dbReference>
<dbReference type="Proteomes" id="UP000678499">
    <property type="component" value="Unassembled WGS sequence"/>
</dbReference>
<protein>
    <submittedName>
        <fullName evidence="2">Uncharacterized protein</fullName>
    </submittedName>
</protein>
<gene>
    <name evidence="2" type="ORF">NMOB1V02_LOCUS11647</name>
</gene>
<dbReference type="AlphaFoldDB" id="A0A7R9GJZ1"/>
<evidence type="ECO:0000256" key="1">
    <source>
        <dbReference type="SAM" id="MobiDB-lite"/>
    </source>
</evidence>
<evidence type="ECO:0000313" key="2">
    <source>
        <dbReference type="EMBL" id="CAD7284039.1"/>
    </source>
</evidence>
<name>A0A7R9GJZ1_9CRUS</name>
<sequence>MVSEQRSNKKRRRDENEDSGFAKKLAKTSSTEDDEHKSAHFRSRSVLNTCRSRMTIIDPNFPRDVFQGAGEGINSRPCSDVWASPRRSFEQEKTLKSDEDRVLKLTVVLKQGELRNENFDELLAQKIKDEMEHFDRDQLKPRDEFTKQPWERGDISRVLAIRRPFPVVMAQNTDTCSTNKTDDQRGNRMESPDENVPFTCFHSPKLCWNSVDTIASTPMHKIELIKRTSSASVGQSEGKPVTNLTQAKVWNDSGTDQVFQGHPATPIPSSDQVGEENQIKIIFPRHTTIVISPASKH</sequence>
<dbReference type="EMBL" id="CAJPEX010006770">
    <property type="protein sequence ID" value="CAG0924191.1"/>
    <property type="molecule type" value="Genomic_DNA"/>
</dbReference>
<reference evidence="2" key="1">
    <citation type="submission" date="2020-11" db="EMBL/GenBank/DDBJ databases">
        <authorList>
            <person name="Tran Van P."/>
        </authorList>
    </citation>
    <scope>NUCLEOTIDE SEQUENCE</scope>
</reference>
<keyword evidence="3" id="KW-1185">Reference proteome</keyword>
<accession>A0A7R9GJZ1</accession>
<feature type="region of interest" description="Disordered" evidence="1">
    <location>
        <begin position="1"/>
        <end position="41"/>
    </location>
</feature>